<evidence type="ECO:0000313" key="11">
    <source>
        <dbReference type="Proteomes" id="UP000419743"/>
    </source>
</evidence>
<keyword evidence="8" id="KW-0800">Toxin</keyword>
<dbReference type="InterPro" id="IPR002716">
    <property type="entry name" value="PIN_dom"/>
</dbReference>
<dbReference type="InterPro" id="IPR022907">
    <property type="entry name" value="VapC_family"/>
</dbReference>
<feature type="domain" description="PIN" evidence="9">
    <location>
        <begin position="2"/>
        <end position="124"/>
    </location>
</feature>
<dbReference type="PANTHER" id="PTHR33653:SF1">
    <property type="entry name" value="RIBONUCLEASE VAPC2"/>
    <property type="match status" value="1"/>
</dbReference>
<comment type="function">
    <text evidence="8">Toxic component of a toxin-antitoxin (TA) system. An RNase.</text>
</comment>
<reference evidence="10 11" key="1">
    <citation type="submission" date="2019-11" db="EMBL/GenBank/DDBJ databases">
        <authorList>
            <person name="Criscuolo A."/>
        </authorList>
    </citation>
    <scope>NUCLEOTIDE SEQUENCE [LARGE SCALE GENOMIC DNA]</scope>
    <source>
        <strain evidence="10">CIP111667</strain>
    </source>
</reference>
<evidence type="ECO:0000313" key="10">
    <source>
        <dbReference type="EMBL" id="VZO37955.1"/>
    </source>
</evidence>
<dbReference type="Gene3D" id="3.40.50.1010">
    <property type="entry name" value="5'-nuclease"/>
    <property type="match status" value="1"/>
</dbReference>
<feature type="binding site" evidence="8">
    <location>
        <position position="104"/>
    </location>
    <ligand>
        <name>Mg(2+)</name>
        <dbReference type="ChEBI" id="CHEBI:18420"/>
    </ligand>
</feature>
<dbReference type="GO" id="GO:0016787">
    <property type="term" value="F:hydrolase activity"/>
    <property type="evidence" value="ECO:0007669"/>
    <property type="project" value="UniProtKB-KW"/>
</dbReference>
<comment type="cofactor">
    <cofactor evidence="1 8">
        <name>Mg(2+)</name>
        <dbReference type="ChEBI" id="CHEBI:18420"/>
    </cofactor>
</comment>
<dbReference type="CDD" id="cd18731">
    <property type="entry name" value="PIN_NgFitB-like"/>
    <property type="match status" value="1"/>
</dbReference>
<dbReference type="SUPFAM" id="SSF88723">
    <property type="entry name" value="PIN domain-like"/>
    <property type="match status" value="1"/>
</dbReference>
<keyword evidence="5 8" id="KW-0378">Hydrolase</keyword>
<comment type="similarity">
    <text evidence="7 8">Belongs to the PINc/VapC protein family.</text>
</comment>
<dbReference type="PANTHER" id="PTHR33653">
    <property type="entry name" value="RIBONUCLEASE VAPC2"/>
    <property type="match status" value="1"/>
</dbReference>
<feature type="binding site" evidence="8">
    <location>
        <position position="5"/>
    </location>
    <ligand>
        <name>Mg(2+)</name>
        <dbReference type="ChEBI" id="CHEBI:18420"/>
    </ligand>
</feature>
<organism evidence="10 11">
    <name type="scientific">Occultella aeris</name>
    <dbReference type="NCBI Taxonomy" id="2761496"/>
    <lineage>
        <taxon>Bacteria</taxon>
        <taxon>Bacillati</taxon>
        <taxon>Actinomycetota</taxon>
        <taxon>Actinomycetes</taxon>
        <taxon>Micrococcales</taxon>
        <taxon>Ruaniaceae</taxon>
        <taxon>Occultella</taxon>
    </lineage>
</organism>
<gene>
    <name evidence="10" type="primary">fitB_3</name>
    <name evidence="8" type="synonym">vapC</name>
    <name evidence="10" type="ORF">HALOF300_02875</name>
</gene>
<dbReference type="AlphaFoldDB" id="A0A7M4DL59"/>
<dbReference type="GO" id="GO:0004540">
    <property type="term" value="F:RNA nuclease activity"/>
    <property type="evidence" value="ECO:0007669"/>
    <property type="project" value="InterPro"/>
</dbReference>
<keyword evidence="2 8" id="KW-1277">Toxin-antitoxin system</keyword>
<evidence type="ECO:0000256" key="2">
    <source>
        <dbReference type="ARBA" id="ARBA00022649"/>
    </source>
</evidence>
<dbReference type="RefSeq" id="WP_156741597.1">
    <property type="nucleotide sequence ID" value="NZ_CACRYJ010000042.1"/>
</dbReference>
<keyword evidence="3 8" id="KW-0540">Nuclease</keyword>
<dbReference type="EMBL" id="CACRYJ010000042">
    <property type="protein sequence ID" value="VZO37955.1"/>
    <property type="molecule type" value="Genomic_DNA"/>
</dbReference>
<keyword evidence="11" id="KW-1185">Reference proteome</keyword>
<dbReference type="Proteomes" id="UP000419743">
    <property type="component" value="Unassembled WGS sequence"/>
</dbReference>
<dbReference type="InterPro" id="IPR029060">
    <property type="entry name" value="PIN-like_dom_sf"/>
</dbReference>
<evidence type="ECO:0000259" key="9">
    <source>
        <dbReference type="Pfam" id="PF01850"/>
    </source>
</evidence>
<protein>
    <recommendedName>
        <fullName evidence="8">Ribonuclease VapC</fullName>
        <shortName evidence="8">RNase VapC</shortName>
        <ecNumber evidence="8">3.1.-.-</ecNumber>
    </recommendedName>
    <alternativeName>
        <fullName evidence="8">Toxin VapC</fullName>
    </alternativeName>
</protein>
<accession>A0A7M4DL59</accession>
<dbReference type="GO" id="GO:0090729">
    <property type="term" value="F:toxin activity"/>
    <property type="evidence" value="ECO:0007669"/>
    <property type="project" value="UniProtKB-KW"/>
</dbReference>
<evidence type="ECO:0000256" key="6">
    <source>
        <dbReference type="ARBA" id="ARBA00022842"/>
    </source>
</evidence>
<dbReference type="HAMAP" id="MF_00265">
    <property type="entry name" value="VapC_Nob1"/>
    <property type="match status" value="1"/>
</dbReference>
<sequence length="143" mass="15010">MIVLDTNVISELTRSAPDRAVVGWLDGLDSSETYLTAVTTAELLDGVERMPAGRRRTAIAGAVADLIGLDFAGRILPFDVAASDRFAAVLAARRSIGRPIGMADAMIAAISLEAGATLATRNVRDFEGVSLPLVNPWLATGDD</sequence>
<name>A0A7M4DL59_9MICO</name>
<evidence type="ECO:0000256" key="5">
    <source>
        <dbReference type="ARBA" id="ARBA00022801"/>
    </source>
</evidence>
<proteinExistence type="inferred from homology"/>
<evidence type="ECO:0000256" key="3">
    <source>
        <dbReference type="ARBA" id="ARBA00022722"/>
    </source>
</evidence>
<evidence type="ECO:0000256" key="1">
    <source>
        <dbReference type="ARBA" id="ARBA00001946"/>
    </source>
</evidence>
<evidence type="ECO:0000256" key="7">
    <source>
        <dbReference type="ARBA" id="ARBA00038093"/>
    </source>
</evidence>
<dbReference type="EC" id="3.1.-.-" evidence="8"/>
<keyword evidence="6 8" id="KW-0460">Magnesium</keyword>
<evidence type="ECO:0000256" key="4">
    <source>
        <dbReference type="ARBA" id="ARBA00022723"/>
    </source>
</evidence>
<dbReference type="Pfam" id="PF01850">
    <property type="entry name" value="PIN"/>
    <property type="match status" value="1"/>
</dbReference>
<evidence type="ECO:0000256" key="8">
    <source>
        <dbReference type="HAMAP-Rule" id="MF_00265"/>
    </source>
</evidence>
<dbReference type="InterPro" id="IPR050556">
    <property type="entry name" value="Type_II_TA_system_RNase"/>
</dbReference>
<comment type="caution">
    <text evidence="10">The sequence shown here is derived from an EMBL/GenBank/DDBJ whole genome shotgun (WGS) entry which is preliminary data.</text>
</comment>
<dbReference type="GO" id="GO:0000287">
    <property type="term" value="F:magnesium ion binding"/>
    <property type="evidence" value="ECO:0007669"/>
    <property type="project" value="UniProtKB-UniRule"/>
</dbReference>
<keyword evidence="4 8" id="KW-0479">Metal-binding</keyword>